<evidence type="ECO:0000313" key="9">
    <source>
        <dbReference type="Proteomes" id="UP000694308"/>
    </source>
</evidence>
<keyword evidence="5 6" id="KW-0472">Membrane</keyword>
<protein>
    <submittedName>
        <fullName evidence="8">GtrA family protein</fullName>
    </submittedName>
</protein>
<organism evidence="8 9">
    <name type="scientific">Clostridium thailandense</name>
    <dbReference type="NCBI Taxonomy" id="2794346"/>
    <lineage>
        <taxon>Bacteria</taxon>
        <taxon>Bacillati</taxon>
        <taxon>Bacillota</taxon>
        <taxon>Clostridia</taxon>
        <taxon>Eubacteriales</taxon>
        <taxon>Clostridiaceae</taxon>
        <taxon>Clostridium</taxon>
    </lineage>
</organism>
<sequence>MKLVANINNYILEGKFKRISRFSLIGVLNTAIDFVFFTIFNSLFGVNYAVSQVIGYSLGVANSFVFNKKWTFQRGNTSKKLYKELFQFIVVNIVSLSVSIIFMKLLVKDYSLNVYISKIIVTFIAQITNFLAYKLWVFN</sequence>
<evidence type="ECO:0000256" key="4">
    <source>
        <dbReference type="ARBA" id="ARBA00022989"/>
    </source>
</evidence>
<reference evidence="8" key="1">
    <citation type="submission" date="2020-12" db="EMBL/GenBank/DDBJ databases">
        <title>Clostridium thailandense sp. nov., a novel acetogenic bacterium isolated from peat land soil in Thailand.</title>
        <authorList>
            <person name="Chaikitkaew S."/>
            <person name="Birkeland N.K."/>
        </authorList>
    </citation>
    <scope>NUCLEOTIDE SEQUENCE</scope>
    <source>
        <strain evidence="8">PL3</strain>
    </source>
</reference>
<feature type="domain" description="GtrA/DPMS transmembrane" evidence="7">
    <location>
        <begin position="21"/>
        <end position="138"/>
    </location>
</feature>
<evidence type="ECO:0000256" key="2">
    <source>
        <dbReference type="ARBA" id="ARBA00009399"/>
    </source>
</evidence>
<dbReference type="InterPro" id="IPR051401">
    <property type="entry name" value="GtrA_CellWall_Glycosyl"/>
</dbReference>
<gene>
    <name evidence="8" type="ORF">I6U48_17890</name>
</gene>
<feature type="transmembrane region" description="Helical" evidence="6">
    <location>
        <begin position="21"/>
        <end position="40"/>
    </location>
</feature>
<dbReference type="PANTHER" id="PTHR38459">
    <property type="entry name" value="PROPHAGE BACTOPRENOL-LINKED GLUCOSE TRANSLOCASE HOMOLOG"/>
    <property type="match status" value="1"/>
</dbReference>
<dbReference type="AlphaFoldDB" id="A0A949TLX4"/>
<dbReference type="InterPro" id="IPR007267">
    <property type="entry name" value="GtrA_DPMS_TM"/>
</dbReference>
<dbReference type="GO" id="GO:0000271">
    <property type="term" value="P:polysaccharide biosynthetic process"/>
    <property type="evidence" value="ECO:0007669"/>
    <property type="project" value="InterPro"/>
</dbReference>
<dbReference type="Pfam" id="PF04138">
    <property type="entry name" value="GtrA_DPMS_TM"/>
    <property type="match status" value="1"/>
</dbReference>
<feature type="transmembrane region" description="Helical" evidence="6">
    <location>
        <begin position="115"/>
        <end position="136"/>
    </location>
</feature>
<name>A0A949TLX4_9CLOT</name>
<accession>A0A949TLX4</accession>
<keyword evidence="3 6" id="KW-0812">Transmembrane</keyword>
<dbReference type="RefSeq" id="WP_218321830.1">
    <property type="nucleotide sequence ID" value="NZ_JAEEGC010000098.1"/>
</dbReference>
<dbReference type="Proteomes" id="UP000694308">
    <property type="component" value="Unassembled WGS sequence"/>
</dbReference>
<comment type="caution">
    <text evidence="8">The sequence shown here is derived from an EMBL/GenBank/DDBJ whole genome shotgun (WGS) entry which is preliminary data.</text>
</comment>
<keyword evidence="4 6" id="KW-1133">Transmembrane helix</keyword>
<feature type="transmembrane region" description="Helical" evidence="6">
    <location>
        <begin position="46"/>
        <end position="65"/>
    </location>
</feature>
<dbReference type="GO" id="GO:0005886">
    <property type="term" value="C:plasma membrane"/>
    <property type="evidence" value="ECO:0007669"/>
    <property type="project" value="TreeGrafter"/>
</dbReference>
<proteinExistence type="inferred from homology"/>
<evidence type="ECO:0000256" key="1">
    <source>
        <dbReference type="ARBA" id="ARBA00004141"/>
    </source>
</evidence>
<comment type="subcellular location">
    <subcellularLocation>
        <location evidence="1">Membrane</location>
        <topology evidence="1">Multi-pass membrane protein</topology>
    </subcellularLocation>
</comment>
<evidence type="ECO:0000256" key="5">
    <source>
        <dbReference type="ARBA" id="ARBA00023136"/>
    </source>
</evidence>
<evidence type="ECO:0000256" key="3">
    <source>
        <dbReference type="ARBA" id="ARBA00022692"/>
    </source>
</evidence>
<evidence type="ECO:0000313" key="8">
    <source>
        <dbReference type="EMBL" id="MBV7274770.1"/>
    </source>
</evidence>
<dbReference type="PANTHER" id="PTHR38459:SF1">
    <property type="entry name" value="PROPHAGE BACTOPRENOL-LINKED GLUCOSE TRANSLOCASE HOMOLOG"/>
    <property type="match status" value="1"/>
</dbReference>
<evidence type="ECO:0000256" key="6">
    <source>
        <dbReference type="SAM" id="Phobius"/>
    </source>
</evidence>
<keyword evidence="9" id="KW-1185">Reference proteome</keyword>
<dbReference type="EMBL" id="JAEEGC010000098">
    <property type="protein sequence ID" value="MBV7274770.1"/>
    <property type="molecule type" value="Genomic_DNA"/>
</dbReference>
<feature type="transmembrane region" description="Helical" evidence="6">
    <location>
        <begin position="85"/>
        <end position="103"/>
    </location>
</feature>
<comment type="similarity">
    <text evidence="2">Belongs to the GtrA family.</text>
</comment>
<evidence type="ECO:0000259" key="7">
    <source>
        <dbReference type="Pfam" id="PF04138"/>
    </source>
</evidence>